<name>A0A117RDS7_9ACTN</name>
<dbReference type="RefSeq" id="WP_061920696.1">
    <property type="nucleotide sequence ID" value="NZ_JBEYBH010000026.1"/>
</dbReference>
<comment type="caution">
    <text evidence="1">The sequence shown here is derived from an EMBL/GenBank/DDBJ whole genome shotgun (WGS) entry which is preliminary data.</text>
</comment>
<evidence type="ECO:0000313" key="1">
    <source>
        <dbReference type="EMBL" id="KUN85243.1"/>
    </source>
</evidence>
<protein>
    <submittedName>
        <fullName evidence="1">Uncharacterized protein</fullName>
    </submittedName>
</protein>
<dbReference type="STRING" id="285568.AQJ66_13865"/>
<sequence>MAHEPESDAPGEFLEGIYTTDIGLTWVASQWEVLEEVYREYVRSRPDHGPVMVWLRIVEMSVDEFDRSKAAQLGEDIRRLLNSSLTDATIRTVWLAATHGVFDPNEHGMSAGAWLRRAEETWLARVREDDPAFEPPPPRPVADDELRRAVLEALHPVAERLSRAVEDPPFGTPVSGLVPALERVVTECCADLGYRLFLRAMKAYHVPADRPGLVALGERFGYPEWVVPEGLNDRTD</sequence>
<reference evidence="1 2" key="1">
    <citation type="submission" date="2015-10" db="EMBL/GenBank/DDBJ databases">
        <title>Draft genome sequence of Streptomyces bungoensis DSM 41781, type strain for the species Streptomyces bungoensis.</title>
        <authorList>
            <person name="Ruckert C."/>
            <person name="Winkler A."/>
            <person name="Kalinowski J."/>
            <person name="Kampfer P."/>
            <person name="Glaeser S."/>
        </authorList>
    </citation>
    <scope>NUCLEOTIDE SEQUENCE [LARGE SCALE GENOMIC DNA]</scope>
    <source>
        <strain evidence="1 2">DSM 41781</strain>
    </source>
</reference>
<proteinExistence type="predicted"/>
<accession>A0A117RDS7</accession>
<gene>
    <name evidence="1" type="ORF">AQJ66_13865</name>
</gene>
<keyword evidence="2" id="KW-1185">Reference proteome</keyword>
<dbReference type="Proteomes" id="UP000053024">
    <property type="component" value="Unassembled WGS sequence"/>
</dbReference>
<dbReference type="OrthoDB" id="4317261at2"/>
<organism evidence="1 2">
    <name type="scientific">Streptomyces bungoensis</name>
    <dbReference type="NCBI Taxonomy" id="285568"/>
    <lineage>
        <taxon>Bacteria</taxon>
        <taxon>Bacillati</taxon>
        <taxon>Actinomycetota</taxon>
        <taxon>Actinomycetes</taxon>
        <taxon>Kitasatosporales</taxon>
        <taxon>Streptomycetaceae</taxon>
        <taxon>Streptomyces</taxon>
    </lineage>
</organism>
<dbReference type="EMBL" id="LMWX01000020">
    <property type="protein sequence ID" value="KUN85243.1"/>
    <property type="molecule type" value="Genomic_DNA"/>
</dbReference>
<evidence type="ECO:0000313" key="2">
    <source>
        <dbReference type="Proteomes" id="UP000053024"/>
    </source>
</evidence>
<dbReference type="AlphaFoldDB" id="A0A117RDS7"/>